<gene>
    <name evidence="1" type="ORF">TCM_036536</name>
</gene>
<protein>
    <submittedName>
        <fullName evidence="1">Uncharacterized protein</fullName>
    </submittedName>
</protein>
<proteinExistence type="predicted"/>
<dbReference type="Proteomes" id="UP000026915">
    <property type="component" value="Chromosome 8"/>
</dbReference>
<dbReference type="AlphaFoldDB" id="A0A061FJ69"/>
<evidence type="ECO:0000313" key="1">
    <source>
        <dbReference type="EMBL" id="EOY17385.1"/>
    </source>
</evidence>
<keyword evidence="2" id="KW-1185">Reference proteome</keyword>
<dbReference type="eggNOG" id="KOG4524">
    <property type="taxonomic scope" value="Eukaryota"/>
</dbReference>
<dbReference type="PANTHER" id="PTHR18460:SF3">
    <property type="entry name" value="TELO2-INTERACTING PROTEIN 1 HOMOLOG"/>
    <property type="match status" value="1"/>
</dbReference>
<sequence>MNIEVGTADALAFFLPGVVSQFCKVLHISKTIISRAAGRVEAIDQAIRGLAEYLMIVLQDDTDLSGLDTYIDTSVGHK</sequence>
<dbReference type="Gramene" id="EOY17385">
    <property type="protein sequence ID" value="EOY17385"/>
    <property type="gene ID" value="TCM_036536"/>
</dbReference>
<dbReference type="InParanoid" id="A0A061FJ69"/>
<dbReference type="EMBL" id="CM001886">
    <property type="protein sequence ID" value="EOY17385.1"/>
    <property type="molecule type" value="Genomic_DNA"/>
</dbReference>
<dbReference type="HOGENOM" id="CLU_2626963_0_0_1"/>
<dbReference type="InterPro" id="IPR052587">
    <property type="entry name" value="TELO2-interacting_protein_1"/>
</dbReference>
<dbReference type="STRING" id="3641.A0A061FJ69"/>
<organism evidence="1 2">
    <name type="scientific">Theobroma cacao</name>
    <name type="common">Cacao</name>
    <name type="synonym">Cocoa</name>
    <dbReference type="NCBI Taxonomy" id="3641"/>
    <lineage>
        <taxon>Eukaryota</taxon>
        <taxon>Viridiplantae</taxon>
        <taxon>Streptophyta</taxon>
        <taxon>Embryophyta</taxon>
        <taxon>Tracheophyta</taxon>
        <taxon>Spermatophyta</taxon>
        <taxon>Magnoliopsida</taxon>
        <taxon>eudicotyledons</taxon>
        <taxon>Gunneridae</taxon>
        <taxon>Pentapetalae</taxon>
        <taxon>rosids</taxon>
        <taxon>malvids</taxon>
        <taxon>Malvales</taxon>
        <taxon>Malvaceae</taxon>
        <taxon>Byttnerioideae</taxon>
        <taxon>Theobroma</taxon>
    </lineage>
</organism>
<reference evidence="1 2" key="1">
    <citation type="journal article" date="2013" name="Genome Biol.">
        <title>The genome sequence of the most widely cultivated cacao type and its use to identify candidate genes regulating pod color.</title>
        <authorList>
            <person name="Motamayor J.C."/>
            <person name="Mockaitis K."/>
            <person name="Schmutz J."/>
            <person name="Haiminen N."/>
            <person name="Iii D.L."/>
            <person name="Cornejo O."/>
            <person name="Findley S.D."/>
            <person name="Zheng P."/>
            <person name="Utro F."/>
            <person name="Royaert S."/>
            <person name="Saski C."/>
            <person name="Jenkins J."/>
            <person name="Podicheti R."/>
            <person name="Zhao M."/>
            <person name="Scheffler B.E."/>
            <person name="Stack J.C."/>
            <person name="Feltus F.A."/>
            <person name="Mustiga G.M."/>
            <person name="Amores F."/>
            <person name="Phillips W."/>
            <person name="Marelli J.P."/>
            <person name="May G.D."/>
            <person name="Shapiro H."/>
            <person name="Ma J."/>
            <person name="Bustamante C.D."/>
            <person name="Schnell R.J."/>
            <person name="Main D."/>
            <person name="Gilbert D."/>
            <person name="Parida L."/>
            <person name="Kuhn D.N."/>
        </authorList>
    </citation>
    <scope>NUCLEOTIDE SEQUENCE [LARGE SCALE GENOMIC DNA]</scope>
    <source>
        <strain evidence="2">cv. Matina 1-6</strain>
    </source>
</reference>
<name>A0A061FJ69_THECC</name>
<accession>A0A061FJ69</accession>
<dbReference type="PANTHER" id="PTHR18460">
    <property type="entry name" value="TEL2 INTERACTING PROTEIN 1 TTI1 FAMILY MEMBER"/>
    <property type="match status" value="1"/>
</dbReference>
<evidence type="ECO:0000313" key="2">
    <source>
        <dbReference type="Proteomes" id="UP000026915"/>
    </source>
</evidence>